<dbReference type="SMART" id="SM00387">
    <property type="entry name" value="HATPase_c"/>
    <property type="match status" value="1"/>
</dbReference>
<evidence type="ECO:0000256" key="10">
    <source>
        <dbReference type="ARBA" id="ARBA00023012"/>
    </source>
</evidence>
<comment type="catalytic activity">
    <reaction evidence="1">
        <text>ATP + protein L-histidine = ADP + protein N-phospho-L-histidine.</text>
        <dbReference type="EC" id="2.7.13.3"/>
    </reaction>
</comment>
<keyword evidence="5" id="KW-0597">Phosphoprotein</keyword>
<dbReference type="Gene3D" id="3.30.565.10">
    <property type="entry name" value="Histidine kinase-like ATPase, C-terminal domain"/>
    <property type="match status" value="1"/>
</dbReference>
<name>A0A9D0ZXU4_9FIRM</name>
<dbReference type="GO" id="GO:0004721">
    <property type="term" value="F:phosphoprotein phosphatase activity"/>
    <property type="evidence" value="ECO:0007669"/>
    <property type="project" value="TreeGrafter"/>
</dbReference>
<evidence type="ECO:0000256" key="3">
    <source>
        <dbReference type="ARBA" id="ARBA00012438"/>
    </source>
</evidence>
<evidence type="ECO:0000256" key="4">
    <source>
        <dbReference type="ARBA" id="ARBA00022475"/>
    </source>
</evidence>
<dbReference type="InterPro" id="IPR003594">
    <property type="entry name" value="HATPase_dom"/>
</dbReference>
<comment type="caution">
    <text evidence="14">The sequence shown here is derived from an EMBL/GenBank/DDBJ whole genome shotgun (WGS) entry which is preliminary data.</text>
</comment>
<keyword evidence="9" id="KW-0067">ATP-binding</keyword>
<dbReference type="Proteomes" id="UP000886886">
    <property type="component" value="Unassembled WGS sequence"/>
</dbReference>
<evidence type="ECO:0000256" key="9">
    <source>
        <dbReference type="ARBA" id="ARBA00022840"/>
    </source>
</evidence>
<dbReference type="Pfam" id="PF02518">
    <property type="entry name" value="HATPase_c"/>
    <property type="match status" value="1"/>
</dbReference>
<keyword evidence="6" id="KW-0808">Transferase</keyword>
<reference evidence="14" key="1">
    <citation type="submission" date="2020-10" db="EMBL/GenBank/DDBJ databases">
        <authorList>
            <person name="Gilroy R."/>
        </authorList>
    </citation>
    <scope>NUCLEOTIDE SEQUENCE</scope>
    <source>
        <strain evidence="14">ChiSjej3B21-11622</strain>
    </source>
</reference>
<evidence type="ECO:0000256" key="5">
    <source>
        <dbReference type="ARBA" id="ARBA00022553"/>
    </source>
</evidence>
<evidence type="ECO:0000259" key="13">
    <source>
        <dbReference type="PROSITE" id="PS50109"/>
    </source>
</evidence>
<dbReference type="SUPFAM" id="SSF55874">
    <property type="entry name" value="ATPase domain of HSP90 chaperone/DNA topoisomerase II/histidine kinase"/>
    <property type="match status" value="1"/>
</dbReference>
<evidence type="ECO:0000256" key="2">
    <source>
        <dbReference type="ARBA" id="ARBA00004236"/>
    </source>
</evidence>
<dbReference type="SUPFAM" id="SSF47384">
    <property type="entry name" value="Homodimeric domain of signal transducing histidine kinase"/>
    <property type="match status" value="1"/>
</dbReference>
<dbReference type="GO" id="GO:0000155">
    <property type="term" value="F:phosphorelay sensor kinase activity"/>
    <property type="evidence" value="ECO:0007669"/>
    <property type="project" value="InterPro"/>
</dbReference>
<keyword evidence="12" id="KW-0812">Transmembrane</keyword>
<dbReference type="InterPro" id="IPR005467">
    <property type="entry name" value="His_kinase_dom"/>
</dbReference>
<dbReference type="PRINTS" id="PR00344">
    <property type="entry name" value="BCTRLSENSOR"/>
</dbReference>
<dbReference type="Gene3D" id="1.10.287.130">
    <property type="match status" value="1"/>
</dbReference>
<dbReference type="InterPro" id="IPR036890">
    <property type="entry name" value="HATPase_C_sf"/>
</dbReference>
<keyword evidence="8" id="KW-0418">Kinase</keyword>
<dbReference type="GO" id="GO:0016036">
    <property type="term" value="P:cellular response to phosphate starvation"/>
    <property type="evidence" value="ECO:0007669"/>
    <property type="project" value="TreeGrafter"/>
</dbReference>
<dbReference type="CDD" id="cd00082">
    <property type="entry name" value="HisKA"/>
    <property type="match status" value="1"/>
</dbReference>
<dbReference type="InterPro" id="IPR003661">
    <property type="entry name" value="HisK_dim/P_dom"/>
</dbReference>
<dbReference type="PANTHER" id="PTHR45453">
    <property type="entry name" value="PHOSPHATE REGULON SENSOR PROTEIN PHOR"/>
    <property type="match status" value="1"/>
</dbReference>
<keyword evidence="10" id="KW-0902">Two-component regulatory system</keyword>
<dbReference type="InterPro" id="IPR036097">
    <property type="entry name" value="HisK_dim/P_sf"/>
</dbReference>
<gene>
    <name evidence="14" type="ORF">IAB26_15640</name>
</gene>
<feature type="domain" description="Histidine kinase" evidence="13">
    <location>
        <begin position="134"/>
        <end position="350"/>
    </location>
</feature>
<dbReference type="FunFam" id="1.10.287.130:FF:000008">
    <property type="entry name" value="Two-component sensor histidine kinase"/>
    <property type="match status" value="1"/>
</dbReference>
<evidence type="ECO:0000256" key="11">
    <source>
        <dbReference type="ARBA" id="ARBA00023136"/>
    </source>
</evidence>
<keyword evidence="7" id="KW-0547">Nucleotide-binding</keyword>
<proteinExistence type="predicted"/>
<reference evidence="14" key="2">
    <citation type="journal article" date="2021" name="PeerJ">
        <title>Extensive microbial diversity within the chicken gut microbiome revealed by metagenomics and culture.</title>
        <authorList>
            <person name="Gilroy R."/>
            <person name="Ravi A."/>
            <person name="Getino M."/>
            <person name="Pursley I."/>
            <person name="Horton D.L."/>
            <person name="Alikhan N.F."/>
            <person name="Baker D."/>
            <person name="Gharbi K."/>
            <person name="Hall N."/>
            <person name="Watson M."/>
            <person name="Adriaenssens E.M."/>
            <person name="Foster-Nyarko E."/>
            <person name="Jarju S."/>
            <person name="Secka A."/>
            <person name="Antonio M."/>
            <person name="Oren A."/>
            <person name="Chaudhuri R.R."/>
            <person name="La Ragione R."/>
            <person name="Hildebrand F."/>
            <person name="Pallen M.J."/>
        </authorList>
    </citation>
    <scope>NUCLEOTIDE SEQUENCE</scope>
    <source>
        <strain evidence="14">ChiSjej3B21-11622</strain>
    </source>
</reference>
<dbReference type="EC" id="2.7.13.3" evidence="3"/>
<keyword evidence="11 12" id="KW-0472">Membrane</keyword>
<evidence type="ECO:0000256" key="12">
    <source>
        <dbReference type="SAM" id="Phobius"/>
    </source>
</evidence>
<evidence type="ECO:0000313" key="14">
    <source>
        <dbReference type="EMBL" id="HIQ97982.1"/>
    </source>
</evidence>
<evidence type="ECO:0000256" key="8">
    <source>
        <dbReference type="ARBA" id="ARBA00022777"/>
    </source>
</evidence>
<dbReference type="PANTHER" id="PTHR45453:SF1">
    <property type="entry name" value="PHOSPHATE REGULON SENSOR PROTEIN PHOR"/>
    <property type="match status" value="1"/>
</dbReference>
<evidence type="ECO:0000313" key="15">
    <source>
        <dbReference type="Proteomes" id="UP000886886"/>
    </source>
</evidence>
<comment type="subcellular location">
    <subcellularLocation>
        <location evidence="2">Cell membrane</location>
    </subcellularLocation>
</comment>
<sequence>MKRKLWHHICVLVILTVLISFAAAGIVIYRHVWKETGITLEGAGGFLTVIWDSVGWILGVLAVVLVLSVFFVNLQVKRLIEPINELNLEEPLKKVEYEELRPLLMRVDEQNRQIRNQMKELEDTGKLRREFSANVSHELKTPLMSISGYAEIMKNGMVRPEDMTEFAGRIYHEASRLTTLVEDIIELSRLDENESEMPFETVDISELTADAMQNLESYAKTKHISMSFNGEEEICIHGVHHLLYEMFFNLTDNAIKYNEDGGWVHVSIRRTPEGAEWTVSDNGIGIAKEDQERIFERFYRVDKSHSRETGGTGLGLSIVKHGAILHHADIELKSSVGNGTRISIRFPNAIENPENK</sequence>
<evidence type="ECO:0000256" key="6">
    <source>
        <dbReference type="ARBA" id="ARBA00022679"/>
    </source>
</evidence>
<protein>
    <recommendedName>
        <fullName evidence="3">histidine kinase</fullName>
        <ecNumber evidence="3">2.7.13.3</ecNumber>
    </recommendedName>
</protein>
<dbReference type="AlphaFoldDB" id="A0A9D0ZXU4"/>
<dbReference type="GO" id="GO:0005524">
    <property type="term" value="F:ATP binding"/>
    <property type="evidence" value="ECO:0007669"/>
    <property type="project" value="UniProtKB-KW"/>
</dbReference>
<evidence type="ECO:0000256" key="7">
    <source>
        <dbReference type="ARBA" id="ARBA00022741"/>
    </source>
</evidence>
<dbReference type="FunFam" id="3.30.565.10:FF:000006">
    <property type="entry name" value="Sensor histidine kinase WalK"/>
    <property type="match status" value="1"/>
</dbReference>
<keyword evidence="4" id="KW-1003">Cell membrane</keyword>
<keyword evidence="12" id="KW-1133">Transmembrane helix</keyword>
<dbReference type="PROSITE" id="PS50109">
    <property type="entry name" value="HIS_KIN"/>
    <property type="match status" value="1"/>
</dbReference>
<evidence type="ECO:0000256" key="1">
    <source>
        <dbReference type="ARBA" id="ARBA00000085"/>
    </source>
</evidence>
<dbReference type="CDD" id="cd00075">
    <property type="entry name" value="HATPase"/>
    <property type="match status" value="1"/>
</dbReference>
<feature type="transmembrane region" description="Helical" evidence="12">
    <location>
        <begin position="9"/>
        <end position="29"/>
    </location>
</feature>
<dbReference type="SMART" id="SM00388">
    <property type="entry name" value="HisKA"/>
    <property type="match status" value="1"/>
</dbReference>
<accession>A0A9D0ZXU4</accession>
<dbReference type="Pfam" id="PF00512">
    <property type="entry name" value="HisKA"/>
    <property type="match status" value="1"/>
</dbReference>
<dbReference type="GO" id="GO:0005886">
    <property type="term" value="C:plasma membrane"/>
    <property type="evidence" value="ECO:0007669"/>
    <property type="project" value="UniProtKB-SubCell"/>
</dbReference>
<dbReference type="EMBL" id="DVFT01000227">
    <property type="protein sequence ID" value="HIQ97982.1"/>
    <property type="molecule type" value="Genomic_DNA"/>
</dbReference>
<dbReference type="InterPro" id="IPR004358">
    <property type="entry name" value="Sig_transdc_His_kin-like_C"/>
</dbReference>
<dbReference type="InterPro" id="IPR050351">
    <property type="entry name" value="BphY/WalK/GraS-like"/>
</dbReference>
<feature type="transmembrane region" description="Helical" evidence="12">
    <location>
        <begin position="49"/>
        <end position="72"/>
    </location>
</feature>
<organism evidence="14 15">
    <name type="scientific">Candidatus Limivivens merdigallinarum</name>
    <dbReference type="NCBI Taxonomy" id="2840859"/>
    <lineage>
        <taxon>Bacteria</taxon>
        <taxon>Bacillati</taxon>
        <taxon>Bacillota</taxon>
        <taxon>Clostridia</taxon>
        <taxon>Lachnospirales</taxon>
        <taxon>Lachnospiraceae</taxon>
        <taxon>Lachnospiraceae incertae sedis</taxon>
        <taxon>Candidatus Limivivens</taxon>
    </lineage>
</organism>